<evidence type="ECO:0000259" key="3">
    <source>
        <dbReference type="PROSITE" id="PS51186"/>
    </source>
</evidence>
<organism evidence="4 5">
    <name type="scientific">Streptosporangium subroseum</name>
    <dbReference type="NCBI Taxonomy" id="106412"/>
    <lineage>
        <taxon>Bacteria</taxon>
        <taxon>Bacillati</taxon>
        <taxon>Actinomycetota</taxon>
        <taxon>Actinomycetes</taxon>
        <taxon>Streptosporangiales</taxon>
        <taxon>Streptosporangiaceae</taxon>
        <taxon>Streptosporangium</taxon>
    </lineage>
</organism>
<evidence type="ECO:0000256" key="1">
    <source>
        <dbReference type="ARBA" id="ARBA00022679"/>
    </source>
</evidence>
<dbReference type="AlphaFoldDB" id="A0A239LKK8"/>
<dbReference type="SUPFAM" id="SSF55729">
    <property type="entry name" value="Acyl-CoA N-acyltransferases (Nat)"/>
    <property type="match status" value="1"/>
</dbReference>
<protein>
    <submittedName>
        <fullName evidence="4">Acetyltransferase (GNAT) family protein</fullName>
    </submittedName>
</protein>
<evidence type="ECO:0000313" key="5">
    <source>
        <dbReference type="Proteomes" id="UP000198282"/>
    </source>
</evidence>
<dbReference type="Pfam" id="PF00583">
    <property type="entry name" value="Acetyltransf_1"/>
    <property type="match status" value="1"/>
</dbReference>
<dbReference type="InterPro" id="IPR050832">
    <property type="entry name" value="Bact_Acetyltransf"/>
</dbReference>
<sequence length="148" mass="17109">MIVVRELLPSDRAVWEDLFRAYIDFYRRVEPAEMYDRAWEEFRADTRLHALGASLDGRLVGITHFLVHASTSAPDTDVCYLQDLFTAPDVRGRGVARALIEAVTDRARARGCGRVYWNTHESNSTARRLYDKVAENRGFIRYQIELSR</sequence>
<dbReference type="PANTHER" id="PTHR43877">
    <property type="entry name" value="AMINOALKYLPHOSPHONATE N-ACETYLTRANSFERASE-RELATED-RELATED"/>
    <property type="match status" value="1"/>
</dbReference>
<dbReference type="CDD" id="cd04301">
    <property type="entry name" value="NAT_SF"/>
    <property type="match status" value="1"/>
</dbReference>
<dbReference type="Gene3D" id="3.40.630.30">
    <property type="match status" value="1"/>
</dbReference>
<dbReference type="InterPro" id="IPR000182">
    <property type="entry name" value="GNAT_dom"/>
</dbReference>
<evidence type="ECO:0000313" key="4">
    <source>
        <dbReference type="EMBL" id="SNT30114.1"/>
    </source>
</evidence>
<accession>A0A239LKK8</accession>
<dbReference type="GO" id="GO:0016747">
    <property type="term" value="F:acyltransferase activity, transferring groups other than amino-acyl groups"/>
    <property type="evidence" value="ECO:0007669"/>
    <property type="project" value="InterPro"/>
</dbReference>
<proteinExistence type="predicted"/>
<gene>
    <name evidence="4" type="ORF">SAMN05216276_103343</name>
</gene>
<keyword evidence="1 4" id="KW-0808">Transferase</keyword>
<dbReference type="OrthoDB" id="9805924at2"/>
<dbReference type="RefSeq" id="WP_089210364.1">
    <property type="nucleotide sequence ID" value="NZ_FZOD01000033.1"/>
</dbReference>
<feature type="domain" description="N-acetyltransferase" evidence="3">
    <location>
        <begin position="2"/>
        <end position="148"/>
    </location>
</feature>
<keyword evidence="2" id="KW-0012">Acyltransferase</keyword>
<keyword evidence="5" id="KW-1185">Reference proteome</keyword>
<dbReference type="PROSITE" id="PS51186">
    <property type="entry name" value="GNAT"/>
    <property type="match status" value="1"/>
</dbReference>
<reference evidence="4 5" key="1">
    <citation type="submission" date="2017-06" db="EMBL/GenBank/DDBJ databases">
        <authorList>
            <person name="Kim H.J."/>
            <person name="Triplett B.A."/>
        </authorList>
    </citation>
    <scope>NUCLEOTIDE SEQUENCE [LARGE SCALE GENOMIC DNA]</scope>
    <source>
        <strain evidence="4 5">CGMCC 4.2132</strain>
    </source>
</reference>
<dbReference type="Proteomes" id="UP000198282">
    <property type="component" value="Unassembled WGS sequence"/>
</dbReference>
<dbReference type="InterPro" id="IPR016181">
    <property type="entry name" value="Acyl_CoA_acyltransferase"/>
</dbReference>
<name>A0A239LKK8_9ACTN</name>
<evidence type="ECO:0000256" key="2">
    <source>
        <dbReference type="ARBA" id="ARBA00023315"/>
    </source>
</evidence>
<dbReference type="EMBL" id="FZOD01000033">
    <property type="protein sequence ID" value="SNT30114.1"/>
    <property type="molecule type" value="Genomic_DNA"/>
</dbReference>